<feature type="signal peptide" evidence="1">
    <location>
        <begin position="1"/>
        <end position="30"/>
    </location>
</feature>
<dbReference type="EMBL" id="JANHOH010000001">
    <property type="protein sequence ID" value="MCQ6957538.1"/>
    <property type="molecule type" value="Genomic_DNA"/>
</dbReference>
<evidence type="ECO:0000313" key="2">
    <source>
        <dbReference type="EMBL" id="MCQ6957538.1"/>
    </source>
</evidence>
<accession>A0ABT1SZ90</accession>
<feature type="chain" id="PRO_5047135983" description="Lipoprotein" evidence="1">
    <location>
        <begin position="31"/>
        <end position="219"/>
    </location>
</feature>
<keyword evidence="1" id="KW-0732">Signal</keyword>
<evidence type="ECO:0000313" key="3">
    <source>
        <dbReference type="Proteomes" id="UP001204376"/>
    </source>
</evidence>
<comment type="caution">
    <text evidence="2">The sequence shown here is derived from an EMBL/GenBank/DDBJ whole genome shotgun (WGS) entry which is preliminary data.</text>
</comment>
<reference evidence="2 3" key="1">
    <citation type="submission" date="2022-07" db="EMBL/GenBank/DDBJ databases">
        <title>Mucilaginibacter sp. JC4.</title>
        <authorList>
            <person name="Le V."/>
            <person name="Ko S.-R."/>
            <person name="Ahn C.-Y."/>
            <person name="Oh H.-M."/>
        </authorList>
    </citation>
    <scope>NUCLEOTIDE SEQUENCE [LARGE SCALE GENOMIC DNA]</scope>
    <source>
        <strain evidence="2 3">JC4</strain>
    </source>
</reference>
<proteinExistence type="predicted"/>
<dbReference type="RefSeq" id="WP_256537743.1">
    <property type="nucleotide sequence ID" value="NZ_JANHOH010000001.1"/>
</dbReference>
<organism evidence="2 3">
    <name type="scientific">Mucilaginibacter aquariorum</name>
    <dbReference type="NCBI Taxonomy" id="2967225"/>
    <lineage>
        <taxon>Bacteria</taxon>
        <taxon>Pseudomonadati</taxon>
        <taxon>Bacteroidota</taxon>
        <taxon>Sphingobacteriia</taxon>
        <taxon>Sphingobacteriales</taxon>
        <taxon>Sphingobacteriaceae</taxon>
        <taxon>Mucilaginibacter</taxon>
    </lineage>
</organism>
<evidence type="ECO:0000256" key="1">
    <source>
        <dbReference type="SAM" id="SignalP"/>
    </source>
</evidence>
<sequence>MKLNLKRGLKKNKNLIIFFLSLIIMVNCSAQESNFLNSQTYKKEKSGNDSLRFELESLKYDSVKMFYFNKEKYNVNEFSLKVDTPNIYNRITFPDTSFVSIDGSQTDHKGALVFMHDAKKLLKILANFKNEVFPYNEPIKEYIPTVGFVFFKNKVAVGHIDIAFFDNKIRIEIFKNNSLNYHYSRDVIGSKLEDFCRKLAHRNHFPSWVFSRRISRWEK</sequence>
<protein>
    <recommendedName>
        <fullName evidence="4">Lipoprotein</fullName>
    </recommendedName>
</protein>
<gene>
    <name evidence="2" type="ORF">NPE20_06205</name>
</gene>
<dbReference type="Proteomes" id="UP001204376">
    <property type="component" value="Unassembled WGS sequence"/>
</dbReference>
<evidence type="ECO:0008006" key="4">
    <source>
        <dbReference type="Google" id="ProtNLM"/>
    </source>
</evidence>
<name>A0ABT1SZ90_9SPHI</name>
<keyword evidence="3" id="KW-1185">Reference proteome</keyword>